<dbReference type="AlphaFoldDB" id="A0A1I4XFA1"/>
<keyword evidence="3" id="KW-1185">Reference proteome</keyword>
<protein>
    <recommendedName>
        <fullName evidence="4">DUF3011 domain-containing protein</fullName>
    </recommendedName>
</protein>
<evidence type="ECO:0000313" key="2">
    <source>
        <dbReference type="EMBL" id="SFN24342.1"/>
    </source>
</evidence>
<gene>
    <name evidence="2" type="ORF">SAMN05216289_109101</name>
</gene>
<name>A0A1I4XFA1_9GAMM</name>
<sequence length="179" mass="20024">MLSKLFTIGVAVAGAVLMTTTAQAEPQRGGYGGGRDRIECSSNDYRYTRCDVDWRSADLVRQLSEARCIEGRTWGIDRRGLWVDRGCAGVFVERGRGDHHGGDWRPGPGWDRDISLTCSSDDYRYRMCQVDVGRGGGVRIVRQLSNSACIEGRSWGWNRAGVWVSGGCSAVFRIDRRWR</sequence>
<dbReference type="Proteomes" id="UP000198575">
    <property type="component" value="Unassembled WGS sequence"/>
</dbReference>
<feature type="signal peptide" evidence="1">
    <location>
        <begin position="1"/>
        <end position="24"/>
    </location>
</feature>
<dbReference type="OrthoDB" id="6052310at2"/>
<dbReference type="EMBL" id="FOVF01000009">
    <property type="protein sequence ID" value="SFN24342.1"/>
    <property type="molecule type" value="Genomic_DNA"/>
</dbReference>
<dbReference type="RefSeq" id="WP_092407073.1">
    <property type="nucleotide sequence ID" value="NZ_FOVF01000009.1"/>
</dbReference>
<organism evidence="2 3">
    <name type="scientific">Dokdonella immobilis</name>
    <dbReference type="NCBI Taxonomy" id="578942"/>
    <lineage>
        <taxon>Bacteria</taxon>
        <taxon>Pseudomonadati</taxon>
        <taxon>Pseudomonadota</taxon>
        <taxon>Gammaproteobacteria</taxon>
        <taxon>Lysobacterales</taxon>
        <taxon>Rhodanobacteraceae</taxon>
        <taxon>Dokdonella</taxon>
    </lineage>
</organism>
<evidence type="ECO:0000313" key="3">
    <source>
        <dbReference type="Proteomes" id="UP000198575"/>
    </source>
</evidence>
<accession>A0A1I4XFA1</accession>
<dbReference type="Pfam" id="PF11218">
    <property type="entry name" value="DUF3011"/>
    <property type="match status" value="1"/>
</dbReference>
<proteinExistence type="predicted"/>
<dbReference type="STRING" id="578942.SAMN05216289_109101"/>
<feature type="chain" id="PRO_5011584168" description="DUF3011 domain-containing protein" evidence="1">
    <location>
        <begin position="25"/>
        <end position="179"/>
    </location>
</feature>
<keyword evidence="1" id="KW-0732">Signal</keyword>
<reference evidence="2 3" key="1">
    <citation type="submission" date="2016-10" db="EMBL/GenBank/DDBJ databases">
        <authorList>
            <person name="de Groot N.N."/>
        </authorList>
    </citation>
    <scope>NUCLEOTIDE SEQUENCE [LARGE SCALE GENOMIC DNA]</scope>
    <source>
        <strain evidence="2 3">CGMCC 1.7659</strain>
    </source>
</reference>
<evidence type="ECO:0000256" key="1">
    <source>
        <dbReference type="SAM" id="SignalP"/>
    </source>
</evidence>
<dbReference type="InterPro" id="IPR021381">
    <property type="entry name" value="DUF3011"/>
</dbReference>
<evidence type="ECO:0008006" key="4">
    <source>
        <dbReference type="Google" id="ProtNLM"/>
    </source>
</evidence>